<name>A0AAW2U3Y5_9LAMI</name>
<proteinExistence type="predicted"/>
<sequence>MSLVLMLKVCINRNAVSERWGAEVLGREVLKNEVVREGADMFSLLFVSYGVWEPL</sequence>
<evidence type="ECO:0000313" key="1">
    <source>
        <dbReference type="EMBL" id="KAL0411337.1"/>
    </source>
</evidence>
<dbReference type="AlphaFoldDB" id="A0AAW2U3Y5"/>
<reference evidence="1" key="2">
    <citation type="journal article" date="2024" name="Plant">
        <title>Genomic evolution and insights into agronomic trait innovations of Sesamum species.</title>
        <authorList>
            <person name="Miao H."/>
            <person name="Wang L."/>
            <person name="Qu L."/>
            <person name="Liu H."/>
            <person name="Sun Y."/>
            <person name="Le M."/>
            <person name="Wang Q."/>
            <person name="Wei S."/>
            <person name="Zheng Y."/>
            <person name="Lin W."/>
            <person name="Duan Y."/>
            <person name="Cao H."/>
            <person name="Xiong S."/>
            <person name="Wang X."/>
            <person name="Wei L."/>
            <person name="Li C."/>
            <person name="Ma Q."/>
            <person name="Ju M."/>
            <person name="Zhao R."/>
            <person name="Li G."/>
            <person name="Mu C."/>
            <person name="Tian Q."/>
            <person name="Mei H."/>
            <person name="Zhang T."/>
            <person name="Gao T."/>
            <person name="Zhang H."/>
        </authorList>
    </citation>
    <scope>NUCLEOTIDE SEQUENCE</scope>
    <source>
        <strain evidence="1">KEN1</strain>
    </source>
</reference>
<reference evidence="1" key="1">
    <citation type="submission" date="2020-06" db="EMBL/GenBank/DDBJ databases">
        <authorList>
            <person name="Li T."/>
            <person name="Hu X."/>
            <person name="Zhang T."/>
            <person name="Song X."/>
            <person name="Zhang H."/>
            <person name="Dai N."/>
            <person name="Sheng W."/>
            <person name="Hou X."/>
            <person name="Wei L."/>
        </authorList>
    </citation>
    <scope>NUCLEOTIDE SEQUENCE</scope>
    <source>
        <strain evidence="1">KEN1</strain>
        <tissue evidence="1">Leaf</tissue>
    </source>
</reference>
<accession>A0AAW2U3Y5</accession>
<protein>
    <submittedName>
        <fullName evidence="1">Uncharacterized protein</fullName>
    </submittedName>
</protein>
<gene>
    <name evidence="1" type="ORF">Slati_3723400</name>
</gene>
<organism evidence="1">
    <name type="scientific">Sesamum latifolium</name>
    <dbReference type="NCBI Taxonomy" id="2727402"/>
    <lineage>
        <taxon>Eukaryota</taxon>
        <taxon>Viridiplantae</taxon>
        <taxon>Streptophyta</taxon>
        <taxon>Embryophyta</taxon>
        <taxon>Tracheophyta</taxon>
        <taxon>Spermatophyta</taxon>
        <taxon>Magnoliopsida</taxon>
        <taxon>eudicotyledons</taxon>
        <taxon>Gunneridae</taxon>
        <taxon>Pentapetalae</taxon>
        <taxon>asterids</taxon>
        <taxon>lamiids</taxon>
        <taxon>Lamiales</taxon>
        <taxon>Pedaliaceae</taxon>
        <taxon>Sesamum</taxon>
    </lineage>
</organism>
<comment type="caution">
    <text evidence="1">The sequence shown here is derived from an EMBL/GenBank/DDBJ whole genome shotgun (WGS) entry which is preliminary data.</text>
</comment>
<dbReference type="EMBL" id="JACGWN010000013">
    <property type="protein sequence ID" value="KAL0411337.1"/>
    <property type="molecule type" value="Genomic_DNA"/>
</dbReference>